<evidence type="ECO:0000313" key="2">
    <source>
        <dbReference type="Proteomes" id="UP000708208"/>
    </source>
</evidence>
<keyword evidence="2" id="KW-1185">Reference proteome</keyword>
<sequence length="69" mass="8296">MIADMALEKRQVNLKTRHPNKVKSQTVNHKYCHWTYYYKNAASYYYRQLPGDCVQCTQLHIYVHTSKKT</sequence>
<reference evidence="1" key="1">
    <citation type="submission" date="2021-06" db="EMBL/GenBank/DDBJ databases">
        <authorList>
            <person name="Hodson N. C."/>
            <person name="Mongue J. A."/>
            <person name="Jaron S. K."/>
        </authorList>
    </citation>
    <scope>NUCLEOTIDE SEQUENCE</scope>
</reference>
<comment type="caution">
    <text evidence="1">The sequence shown here is derived from an EMBL/GenBank/DDBJ whole genome shotgun (WGS) entry which is preliminary data.</text>
</comment>
<dbReference type="AlphaFoldDB" id="A0A8J2LKY8"/>
<dbReference type="Proteomes" id="UP000708208">
    <property type="component" value="Unassembled WGS sequence"/>
</dbReference>
<accession>A0A8J2LKY8</accession>
<name>A0A8J2LKY8_9HEXA</name>
<proteinExistence type="predicted"/>
<gene>
    <name evidence="1" type="ORF">AFUS01_LOCUS44803</name>
</gene>
<protein>
    <submittedName>
        <fullName evidence="1">Uncharacterized protein</fullName>
    </submittedName>
</protein>
<evidence type="ECO:0000313" key="1">
    <source>
        <dbReference type="EMBL" id="CAG7835435.1"/>
    </source>
</evidence>
<organism evidence="1 2">
    <name type="scientific">Allacma fusca</name>
    <dbReference type="NCBI Taxonomy" id="39272"/>
    <lineage>
        <taxon>Eukaryota</taxon>
        <taxon>Metazoa</taxon>
        <taxon>Ecdysozoa</taxon>
        <taxon>Arthropoda</taxon>
        <taxon>Hexapoda</taxon>
        <taxon>Collembola</taxon>
        <taxon>Symphypleona</taxon>
        <taxon>Sminthuridae</taxon>
        <taxon>Allacma</taxon>
    </lineage>
</organism>
<dbReference type="EMBL" id="CAJVCH010570621">
    <property type="protein sequence ID" value="CAG7835435.1"/>
    <property type="molecule type" value="Genomic_DNA"/>
</dbReference>